<dbReference type="AlphaFoldDB" id="A0A166W438"/>
<gene>
    <name evidence="1" type="ORF">CT0861_09120</name>
</gene>
<proteinExistence type="predicted"/>
<protein>
    <submittedName>
        <fullName evidence="1">Transcription factor SEF1</fullName>
    </submittedName>
</protein>
<organism evidence="1 2">
    <name type="scientific">Colletotrichum tofieldiae</name>
    <dbReference type="NCBI Taxonomy" id="708197"/>
    <lineage>
        <taxon>Eukaryota</taxon>
        <taxon>Fungi</taxon>
        <taxon>Dikarya</taxon>
        <taxon>Ascomycota</taxon>
        <taxon>Pezizomycotina</taxon>
        <taxon>Sordariomycetes</taxon>
        <taxon>Hypocreomycetidae</taxon>
        <taxon>Glomerellales</taxon>
        <taxon>Glomerellaceae</taxon>
        <taxon>Colletotrichum</taxon>
        <taxon>Colletotrichum spaethianum species complex</taxon>
    </lineage>
</organism>
<evidence type="ECO:0000313" key="2">
    <source>
        <dbReference type="Proteomes" id="UP000076552"/>
    </source>
</evidence>
<dbReference type="STRING" id="708197.A0A166W438"/>
<accession>A0A166W438</accession>
<evidence type="ECO:0000313" key="1">
    <source>
        <dbReference type="EMBL" id="KZL75292.1"/>
    </source>
</evidence>
<name>A0A166W438_9PEZI</name>
<keyword evidence="2" id="KW-1185">Reference proteome</keyword>
<dbReference type="EMBL" id="LFIV01000024">
    <property type="protein sequence ID" value="KZL75292.1"/>
    <property type="molecule type" value="Genomic_DNA"/>
</dbReference>
<sequence>LCHRLYGCLVCGRNVPLFQASVFSKLLIQPDGPETFCLQFSLPFYVWRSSKRHSVDPRTRKSNGKRLRVSREMTSLEMFAHNRLDTSDIDVIYQSHISCIVTGYDQRHWTAILAVDHWFEQELDDAEFSMPDSLERYQDDIDCGLRTDPLSRGQDDAEISRWTPRPYFLRIMGIRLTQVIKEWEGLMYHIEKILQGFAERQKDLQNQEQFLNGACRGISANGSEENTFLAKVLEFRGIVSDINDALRKTIRSGDSFLESDIFWFYPGQEPMSDDNDCQSQLVQIRRLLQGVRRLGEQFRDMEIALQNMSQDAEKLREKRISHVP</sequence>
<reference evidence="1 2" key="1">
    <citation type="submission" date="2015-06" db="EMBL/GenBank/DDBJ databases">
        <title>Survival trade-offs in plant roots during colonization by closely related pathogenic and mutualistic fungi.</title>
        <authorList>
            <person name="Hacquard S."/>
            <person name="Kracher B."/>
            <person name="Hiruma K."/>
            <person name="Weinman A."/>
            <person name="Muench P."/>
            <person name="Garrido Oter R."/>
            <person name="Ver Loren van Themaat E."/>
            <person name="Dallerey J.-F."/>
            <person name="Damm U."/>
            <person name="Henrissat B."/>
            <person name="Lespinet O."/>
            <person name="Thon M."/>
            <person name="Kemen E."/>
            <person name="McHardy A.C."/>
            <person name="Schulze-Lefert P."/>
            <person name="O'Connell R.J."/>
        </authorList>
    </citation>
    <scope>NUCLEOTIDE SEQUENCE [LARGE SCALE GENOMIC DNA]</scope>
    <source>
        <strain evidence="1 2">0861</strain>
    </source>
</reference>
<dbReference type="Proteomes" id="UP000076552">
    <property type="component" value="Unassembled WGS sequence"/>
</dbReference>
<comment type="caution">
    <text evidence="1">The sequence shown here is derived from an EMBL/GenBank/DDBJ whole genome shotgun (WGS) entry which is preliminary data.</text>
</comment>
<feature type="non-terminal residue" evidence="1">
    <location>
        <position position="1"/>
    </location>
</feature>